<dbReference type="InterPro" id="IPR036856">
    <property type="entry name" value="Ald_Oxase/Xan_DH_a/b_sf"/>
</dbReference>
<gene>
    <name evidence="4" type="ORF">UFOPK3522_01589</name>
</gene>
<reference evidence="4" key="1">
    <citation type="submission" date="2020-05" db="EMBL/GenBank/DDBJ databases">
        <authorList>
            <person name="Chiriac C."/>
            <person name="Salcher M."/>
            <person name="Ghai R."/>
            <person name="Kavagutti S V."/>
        </authorList>
    </citation>
    <scope>NUCLEOTIDE SEQUENCE</scope>
</reference>
<dbReference type="Gene3D" id="3.90.1170.50">
    <property type="entry name" value="Aldehyde oxidase/xanthine dehydrogenase, a/b hammerhead"/>
    <property type="match status" value="1"/>
</dbReference>
<organism evidence="4">
    <name type="scientific">freshwater metagenome</name>
    <dbReference type="NCBI Taxonomy" id="449393"/>
    <lineage>
        <taxon>unclassified sequences</taxon>
        <taxon>metagenomes</taxon>
        <taxon>ecological metagenomes</taxon>
    </lineage>
</organism>
<protein>
    <submittedName>
        <fullName evidence="4">Unannotated protein</fullName>
    </submittedName>
</protein>
<dbReference type="GO" id="GO:0016491">
    <property type="term" value="F:oxidoreductase activity"/>
    <property type="evidence" value="ECO:0007669"/>
    <property type="project" value="UniProtKB-KW"/>
</dbReference>
<evidence type="ECO:0000259" key="3">
    <source>
        <dbReference type="SMART" id="SM01008"/>
    </source>
</evidence>
<proteinExistence type="predicted"/>
<name>A0A6J6A233_9ZZZZ</name>
<dbReference type="InterPro" id="IPR008274">
    <property type="entry name" value="AldOxase/xan_DH_MoCoBD1"/>
</dbReference>
<evidence type="ECO:0000256" key="1">
    <source>
        <dbReference type="ARBA" id="ARBA00022505"/>
    </source>
</evidence>
<dbReference type="InterPro" id="IPR037165">
    <property type="entry name" value="AldOxase/xan_DH_Mopterin-bd_sf"/>
</dbReference>
<dbReference type="PANTHER" id="PTHR11908:SF132">
    <property type="entry name" value="ALDEHYDE OXIDASE 1-RELATED"/>
    <property type="match status" value="1"/>
</dbReference>
<accession>A0A6J6A233</accession>
<dbReference type="PANTHER" id="PTHR11908">
    <property type="entry name" value="XANTHINE DEHYDROGENASE"/>
    <property type="match status" value="1"/>
</dbReference>
<dbReference type="EMBL" id="CAESAO010000195">
    <property type="protein sequence ID" value="CAB4347160.1"/>
    <property type="molecule type" value="Genomic_DNA"/>
</dbReference>
<feature type="domain" description="Aldehyde oxidase/xanthine dehydrogenase a/b hammerhead" evidence="3">
    <location>
        <begin position="23"/>
        <end position="138"/>
    </location>
</feature>
<dbReference type="Pfam" id="PF02738">
    <property type="entry name" value="MoCoBD_1"/>
    <property type="match status" value="1"/>
</dbReference>
<keyword evidence="2" id="KW-0560">Oxidoreductase</keyword>
<sequence length="784" mass="82515">MSADRDEADRRSIARLEDPRLLRGEGDFVADRQPPGTLHAHFVRSPIAHGNLINVDCERAADLPGVHAVLTVSDLVEIGAIPLKVGWNHPGQRITETGLLASDRVRWVGQAIAVVLADSLYIAEDAGELVELEIEPLPAITSASAALGADATKLYPDWADNVLAEYTAGVPADPELFDQAAITLREKFSIQRLAASPLEGRAALAVPEPGSDRVTAWISTQAAHHASEVIAEACGWPTSRLRVITPDVGGAFGLKEAVFAEDVITCLLAGHLQRPVKWIEDRRENLIGSAHCRQCEWDLELAADQNGRILALRGELLYDMGGEPTGVGIGFARVAAEMLGGPYRIESIEVKARGVVTNKTPAGAYRGYGGPEAAFAIERLVDLLAFRLNLPPQEVRRRNFVQPDQFPYSSASGMVYDSGNYEEALDLALARSDVAGFERRRDEARKSGRLRGIGIASFVKPSGLTNSRIMAGAGTDHGNSETVTIRISADGAATVLSGVSSQGQGHQTILAQVCADVLGLDPEREVSVLLGDSQMTPYSSAGAINSRVAIIAGAAVRLAAEELRTKLQLIAGGIMDVAPSTVILADSQATAGDESVPISQLARAALTGFELPDGVEAGLEQSATYDPPNGTFPYGTHVAEIEIAPDSGAIEIVRYVAVNDSGVLLNPAIVDGQLIGAIAQGIGGALLEEIAYDANGQIQTASLMDYLLPTACEIPRIEIEHLCTPAPHIPGGVKGVGESGILAPAPAIANAIADAIGQAARPNDLPFSPPVVWAMVRDAGGPGQ</sequence>
<keyword evidence="1" id="KW-0500">Molybdenum</keyword>
<dbReference type="SUPFAM" id="SSF54665">
    <property type="entry name" value="CO dehydrogenase molybdoprotein N-domain-like"/>
    <property type="match status" value="1"/>
</dbReference>
<dbReference type="AlphaFoldDB" id="A0A6J6A233"/>
<dbReference type="Pfam" id="PF01315">
    <property type="entry name" value="Ald_Xan_dh_C"/>
    <property type="match status" value="1"/>
</dbReference>
<dbReference type="Gene3D" id="3.30.365.10">
    <property type="entry name" value="Aldehyde oxidase/xanthine dehydrogenase, molybdopterin binding domain"/>
    <property type="match status" value="4"/>
</dbReference>
<dbReference type="InterPro" id="IPR046867">
    <property type="entry name" value="AldOxase/xan_DH_MoCoBD2"/>
</dbReference>
<dbReference type="SUPFAM" id="SSF56003">
    <property type="entry name" value="Molybdenum cofactor-binding domain"/>
    <property type="match status" value="1"/>
</dbReference>
<dbReference type="InterPro" id="IPR016208">
    <property type="entry name" value="Ald_Oxase/xanthine_DH-like"/>
</dbReference>
<dbReference type="GO" id="GO:0005506">
    <property type="term" value="F:iron ion binding"/>
    <property type="evidence" value="ECO:0007669"/>
    <property type="project" value="InterPro"/>
</dbReference>
<dbReference type="SMART" id="SM01008">
    <property type="entry name" value="Ald_Xan_dh_C"/>
    <property type="match status" value="1"/>
</dbReference>
<dbReference type="InterPro" id="IPR000674">
    <property type="entry name" value="Ald_Oxase/Xan_DH_a/b"/>
</dbReference>
<dbReference type="Pfam" id="PF20256">
    <property type="entry name" value="MoCoBD_2"/>
    <property type="match status" value="1"/>
</dbReference>
<evidence type="ECO:0000313" key="4">
    <source>
        <dbReference type="EMBL" id="CAB4347160.1"/>
    </source>
</evidence>
<evidence type="ECO:0000256" key="2">
    <source>
        <dbReference type="ARBA" id="ARBA00023002"/>
    </source>
</evidence>